<dbReference type="InterPro" id="IPR041622">
    <property type="entry name" value="SLATT_fungi"/>
</dbReference>
<sequence length="378" mass="41716">MASFIEATLRLIFKRKPRQGTLKSDVESAATAPAPSAFAASAAARRTSATLSPAVEAQSSAQHLHTWNFGGGNNHHQGVVIPSDDPLTMFRLMLGITDAPRLGFAEQNPVGTRPASNIGIYARVVHSEQKSKDSFKVFSTVINACYFLQIIVAAALTAMGAAGTSSQAITAFGAINTIIAGFLTFLKGSGLPGRLKYYGNEWKKIREYIEQRERDFSREGCTLDVHEVVSTVEKMYTHVKEEIEVNTPDGYTSVTNSRRMEQANMGKVGGFDMSKLEGIATKLTGLDGTIQSLKERVEMMFQGRAQELSENIHKHEKQIGNEIRGFEKAFVKDVEDHKDRVEREARERQTHVVQVLDEGLRTLAPHEHRRKEDGDAAP</sequence>
<gene>
    <name evidence="4" type="ORF">PG986_013778</name>
</gene>
<feature type="region of interest" description="Disordered" evidence="1">
    <location>
        <begin position="359"/>
        <end position="378"/>
    </location>
</feature>
<evidence type="ECO:0000256" key="1">
    <source>
        <dbReference type="SAM" id="MobiDB-lite"/>
    </source>
</evidence>
<protein>
    <recommendedName>
        <fullName evidence="3">SMODS and SLOG-associating 2TM effector domain-containing protein</fullName>
    </recommendedName>
</protein>
<feature type="transmembrane region" description="Helical" evidence="2">
    <location>
        <begin position="168"/>
        <end position="186"/>
    </location>
</feature>
<keyword evidence="2" id="KW-0812">Transmembrane</keyword>
<dbReference type="Pfam" id="PF18142">
    <property type="entry name" value="SLATT_fungal"/>
    <property type="match status" value="1"/>
</dbReference>
<organism evidence="4 5">
    <name type="scientific">Apiospora aurea</name>
    <dbReference type="NCBI Taxonomy" id="335848"/>
    <lineage>
        <taxon>Eukaryota</taxon>
        <taxon>Fungi</taxon>
        <taxon>Dikarya</taxon>
        <taxon>Ascomycota</taxon>
        <taxon>Pezizomycotina</taxon>
        <taxon>Sordariomycetes</taxon>
        <taxon>Xylariomycetidae</taxon>
        <taxon>Amphisphaeriales</taxon>
        <taxon>Apiosporaceae</taxon>
        <taxon>Apiospora</taxon>
    </lineage>
</organism>
<evidence type="ECO:0000259" key="3">
    <source>
        <dbReference type="Pfam" id="PF18142"/>
    </source>
</evidence>
<evidence type="ECO:0000313" key="4">
    <source>
        <dbReference type="EMBL" id="KAK7941391.1"/>
    </source>
</evidence>
<evidence type="ECO:0000256" key="2">
    <source>
        <dbReference type="SAM" id="Phobius"/>
    </source>
</evidence>
<feature type="transmembrane region" description="Helical" evidence="2">
    <location>
        <begin position="137"/>
        <end position="162"/>
    </location>
</feature>
<name>A0ABR1PX28_9PEZI</name>
<feature type="domain" description="SMODS and SLOG-associating 2TM effector" evidence="3">
    <location>
        <begin position="123"/>
        <end position="241"/>
    </location>
</feature>
<dbReference type="PANTHER" id="PTHR38793">
    <property type="entry name" value="SLATT_FUNGAL DOMAIN-CONTAINING PROTEIN-RELATED"/>
    <property type="match status" value="1"/>
</dbReference>
<dbReference type="Proteomes" id="UP001391051">
    <property type="component" value="Unassembled WGS sequence"/>
</dbReference>
<proteinExistence type="predicted"/>
<accession>A0ABR1PX28</accession>
<dbReference type="EMBL" id="JAQQWE010000009">
    <property type="protein sequence ID" value="KAK7941391.1"/>
    <property type="molecule type" value="Genomic_DNA"/>
</dbReference>
<dbReference type="RefSeq" id="XP_066694143.1">
    <property type="nucleotide sequence ID" value="XM_066850000.1"/>
</dbReference>
<dbReference type="PANTHER" id="PTHR38793:SF3">
    <property type="entry name" value="SMODS AND SLOG-ASSOCIATING 2TM EFFECTOR DOMAIN-CONTAINING PROTEIN"/>
    <property type="match status" value="1"/>
</dbReference>
<keyword evidence="2" id="KW-0472">Membrane</keyword>
<dbReference type="GeneID" id="92083062"/>
<keyword evidence="2" id="KW-1133">Transmembrane helix</keyword>
<dbReference type="NCBIfam" id="NF033635">
    <property type="entry name" value="SLATT_fungal"/>
    <property type="match status" value="1"/>
</dbReference>
<comment type="caution">
    <text evidence="4">The sequence shown here is derived from an EMBL/GenBank/DDBJ whole genome shotgun (WGS) entry which is preliminary data.</text>
</comment>
<evidence type="ECO:0000313" key="5">
    <source>
        <dbReference type="Proteomes" id="UP001391051"/>
    </source>
</evidence>
<reference evidence="4 5" key="1">
    <citation type="submission" date="2023-01" db="EMBL/GenBank/DDBJ databases">
        <title>Analysis of 21 Apiospora genomes using comparative genomics revels a genus with tremendous synthesis potential of carbohydrate active enzymes and secondary metabolites.</title>
        <authorList>
            <person name="Sorensen T."/>
        </authorList>
    </citation>
    <scope>NUCLEOTIDE SEQUENCE [LARGE SCALE GENOMIC DNA]</scope>
    <source>
        <strain evidence="4 5">CBS 24483</strain>
    </source>
</reference>
<keyword evidence="5" id="KW-1185">Reference proteome</keyword>